<dbReference type="SUPFAM" id="SSF52317">
    <property type="entry name" value="Class I glutamine amidotransferase-like"/>
    <property type="match status" value="1"/>
</dbReference>
<feature type="non-terminal residue" evidence="2">
    <location>
        <position position="214"/>
    </location>
</feature>
<dbReference type="AlphaFoldDB" id="A0A0P9CP52"/>
<evidence type="ECO:0000259" key="1">
    <source>
        <dbReference type="PROSITE" id="PS50234"/>
    </source>
</evidence>
<evidence type="ECO:0000313" key="2">
    <source>
        <dbReference type="EMBL" id="KPV47718.1"/>
    </source>
</evidence>
<dbReference type="PANTHER" id="PTHR37947">
    <property type="entry name" value="BLL2462 PROTEIN"/>
    <property type="match status" value="1"/>
</dbReference>
<dbReference type="PROSITE" id="PS50234">
    <property type="entry name" value="VWFA"/>
    <property type="match status" value="1"/>
</dbReference>
<dbReference type="Gene3D" id="3.40.50.410">
    <property type="entry name" value="von Willebrand factor, type A domain"/>
    <property type="match status" value="1"/>
</dbReference>
<dbReference type="SUPFAM" id="SSF53300">
    <property type="entry name" value="vWA-like"/>
    <property type="match status" value="1"/>
</dbReference>
<dbReference type="InterPro" id="IPR029062">
    <property type="entry name" value="Class_I_gatase-like"/>
</dbReference>
<dbReference type="InterPro" id="IPR036465">
    <property type="entry name" value="vWFA_dom_sf"/>
</dbReference>
<protein>
    <recommendedName>
        <fullName evidence="1">VWFA domain-containing protein</fullName>
    </recommendedName>
</protein>
<organism evidence="2 3">
    <name type="scientific">Kouleothrix aurantiaca</name>
    <dbReference type="NCBI Taxonomy" id="186479"/>
    <lineage>
        <taxon>Bacteria</taxon>
        <taxon>Bacillati</taxon>
        <taxon>Chloroflexota</taxon>
        <taxon>Chloroflexia</taxon>
        <taxon>Chloroflexales</taxon>
        <taxon>Roseiflexineae</taxon>
        <taxon>Roseiflexaceae</taxon>
        <taxon>Kouleothrix</taxon>
    </lineage>
</organism>
<dbReference type="PANTHER" id="PTHR37947:SF2">
    <property type="entry name" value="VON WILLEBRAND FACTOR TYPE A"/>
    <property type="match status" value="1"/>
</dbReference>
<gene>
    <name evidence="2" type="ORF">SE17_41940</name>
</gene>
<feature type="non-terminal residue" evidence="2">
    <location>
        <position position="1"/>
    </location>
</feature>
<proteinExistence type="predicted"/>
<reference evidence="2 3" key="1">
    <citation type="submission" date="2015-09" db="EMBL/GenBank/DDBJ databases">
        <title>Draft genome sequence of Kouleothrix aurantiaca JCM 19913.</title>
        <authorList>
            <person name="Hemp J."/>
        </authorList>
    </citation>
    <scope>NUCLEOTIDE SEQUENCE [LARGE SCALE GENOMIC DNA]</scope>
    <source>
        <strain evidence="2 3">COM-B</strain>
    </source>
</reference>
<accession>A0A0P9CP52</accession>
<dbReference type="Proteomes" id="UP000050509">
    <property type="component" value="Unassembled WGS sequence"/>
</dbReference>
<feature type="domain" description="VWFA" evidence="1">
    <location>
        <begin position="86"/>
        <end position="214"/>
    </location>
</feature>
<dbReference type="InterPro" id="IPR002035">
    <property type="entry name" value="VWF_A"/>
</dbReference>
<dbReference type="EMBL" id="LJCR01003304">
    <property type="protein sequence ID" value="KPV47718.1"/>
    <property type="molecule type" value="Genomic_DNA"/>
</dbReference>
<sequence length="214" mass="22470">SLDQLNTYASVVLLDTPSRDVPRALLQALPGYVRDLGRGFAMIGGTDSFGAGGYRRTPADATGANIESMLPVSLDPLDTAQQPDLGLVMVIDRSGSMSEPAGGQRTKLDLAKEAVYQATLGLSQRDQVGLVVFDDQAETILPLQKLPSAIDIEQALGRFNDGGGTDILPGLQAAAQAITAANTKIKHIILMTDGLAPSNYSQLVTQLHDAGVTI</sequence>
<dbReference type="CDD" id="cd00198">
    <property type="entry name" value="vWFA"/>
    <property type="match status" value="1"/>
</dbReference>
<evidence type="ECO:0000313" key="3">
    <source>
        <dbReference type="Proteomes" id="UP000050509"/>
    </source>
</evidence>
<name>A0A0P9CP52_9CHLR</name>
<dbReference type="Pfam" id="PF13519">
    <property type="entry name" value="VWA_2"/>
    <property type="match status" value="1"/>
</dbReference>
<comment type="caution">
    <text evidence="2">The sequence shown here is derived from an EMBL/GenBank/DDBJ whole genome shotgun (WGS) entry which is preliminary data.</text>
</comment>
<keyword evidence="3" id="KW-1185">Reference proteome</keyword>